<evidence type="ECO:0000313" key="1">
    <source>
        <dbReference type="EMBL" id="SEH10488.1"/>
    </source>
</evidence>
<proteinExistence type="predicted"/>
<reference evidence="2" key="1">
    <citation type="submission" date="2016-10" db="EMBL/GenBank/DDBJ databases">
        <authorList>
            <person name="Varghese N."/>
            <person name="Submissions S."/>
        </authorList>
    </citation>
    <scope>NUCLEOTIDE SEQUENCE [LARGE SCALE GENOMIC DNA]</scope>
    <source>
        <strain evidence="2">ATCC 35263</strain>
    </source>
</reference>
<dbReference type="Proteomes" id="UP000222056">
    <property type="component" value="Unassembled WGS sequence"/>
</dbReference>
<dbReference type="STRING" id="29539.SAMN02745716_0346"/>
<keyword evidence="2" id="KW-1185">Reference proteome</keyword>
<name>A0A1H6FJZ8_THEAL</name>
<dbReference type="AlphaFoldDB" id="A0A1H6FJZ8"/>
<evidence type="ECO:0000313" key="2">
    <source>
        <dbReference type="Proteomes" id="UP000222056"/>
    </source>
</evidence>
<gene>
    <name evidence="1" type="ORF">SAMN02745716_0346</name>
</gene>
<sequence length="93" mass="9900">MAALVMWPIRSLLRLVLRAVARRFARATQLRLGGGRLPDRRDPATPLARLLAAEAAAAAIAALAATLADRVARRATAALTGRWPGGGRARRSH</sequence>
<accession>A0A1H6FJZ8</accession>
<organism evidence="1 2">
    <name type="scientific">Thermoleophilum album</name>
    <dbReference type="NCBI Taxonomy" id="29539"/>
    <lineage>
        <taxon>Bacteria</taxon>
        <taxon>Bacillati</taxon>
        <taxon>Actinomycetota</taxon>
        <taxon>Thermoleophilia</taxon>
        <taxon>Thermoleophilales</taxon>
        <taxon>Thermoleophilaceae</taxon>
        <taxon>Thermoleophilum</taxon>
    </lineage>
</organism>
<dbReference type="RefSeq" id="WP_093115661.1">
    <property type="nucleotide sequence ID" value="NZ_FNWJ01000001.1"/>
</dbReference>
<protein>
    <submittedName>
        <fullName evidence="1">Uncharacterized protein</fullName>
    </submittedName>
</protein>
<dbReference type="EMBL" id="FNWJ01000001">
    <property type="protein sequence ID" value="SEH10488.1"/>
    <property type="molecule type" value="Genomic_DNA"/>
</dbReference>